<evidence type="ECO:0000313" key="2">
    <source>
        <dbReference type="Proteomes" id="UP000236370"/>
    </source>
</evidence>
<comment type="caution">
    <text evidence="1">The sequence shown here is derived from an EMBL/GenBank/DDBJ whole genome shotgun (WGS) entry which is preliminary data.</text>
</comment>
<dbReference type="EMBL" id="NBAG03000041">
    <property type="protein sequence ID" value="PNI94776.1"/>
    <property type="molecule type" value="Genomic_DNA"/>
</dbReference>
<proteinExistence type="predicted"/>
<sequence>MSTVFSFGSGTLGSTTVAAGGTSTGGGFSFGTGASSSTTLLRLLSFVEQIFIGQIPMCKALF</sequence>
<protein>
    <submittedName>
        <fullName evidence="1">NUP58 isoform 2</fullName>
    </submittedName>
</protein>
<reference evidence="1 2" key="1">
    <citation type="submission" date="2017-12" db="EMBL/GenBank/DDBJ databases">
        <title>High-resolution comparative analysis of great ape genomes.</title>
        <authorList>
            <person name="Pollen A."/>
            <person name="Hastie A."/>
            <person name="Hormozdiari F."/>
            <person name="Dougherty M."/>
            <person name="Liu R."/>
            <person name="Chaisson M."/>
            <person name="Hoppe E."/>
            <person name="Hill C."/>
            <person name="Pang A."/>
            <person name="Hillier L."/>
            <person name="Baker C."/>
            <person name="Armstrong J."/>
            <person name="Shendure J."/>
            <person name="Paten B."/>
            <person name="Wilson R."/>
            <person name="Chao H."/>
            <person name="Schneider V."/>
            <person name="Ventura M."/>
            <person name="Kronenberg Z."/>
            <person name="Murali S."/>
            <person name="Gordon D."/>
            <person name="Cantsilieris S."/>
            <person name="Munson K."/>
            <person name="Nelson B."/>
            <person name="Raja A."/>
            <person name="Underwood J."/>
            <person name="Diekhans M."/>
            <person name="Fiddes I."/>
            <person name="Haussler D."/>
            <person name="Eichler E."/>
        </authorList>
    </citation>
    <scope>NUCLEOTIDE SEQUENCE [LARGE SCALE GENOMIC DNA]</scope>
    <source>
        <strain evidence="1">Yerkes chimp pedigree #C0471</strain>
    </source>
</reference>
<dbReference type="Proteomes" id="UP000236370">
    <property type="component" value="Unassembled WGS sequence"/>
</dbReference>
<evidence type="ECO:0000313" key="1">
    <source>
        <dbReference type="EMBL" id="PNI94776.1"/>
    </source>
</evidence>
<dbReference type="AlphaFoldDB" id="A0A2J8QET0"/>
<accession>A0A2J8QET0</accession>
<organism evidence="1 2">
    <name type="scientific">Pan troglodytes</name>
    <name type="common">Chimpanzee</name>
    <dbReference type="NCBI Taxonomy" id="9598"/>
    <lineage>
        <taxon>Eukaryota</taxon>
        <taxon>Metazoa</taxon>
        <taxon>Chordata</taxon>
        <taxon>Craniata</taxon>
        <taxon>Vertebrata</taxon>
        <taxon>Euteleostomi</taxon>
        <taxon>Mammalia</taxon>
        <taxon>Eutheria</taxon>
        <taxon>Euarchontoglires</taxon>
        <taxon>Primates</taxon>
        <taxon>Haplorrhini</taxon>
        <taxon>Catarrhini</taxon>
        <taxon>Hominidae</taxon>
        <taxon>Pan</taxon>
    </lineage>
</organism>
<name>A0A2J8QET0_PANTR</name>
<gene>
    <name evidence="1" type="ORF">CK820_G0032762</name>
</gene>